<sequence length="113" mass="12217">MNAEGVTVVARQARRGKFIDQAMSKTMERLFVAFHVTRHITTTNATKVVSKLEAHLSKSGSSSPPISTASPRTPEGKQAWVDISGPEVSILTPLQLKYFAAADATQMDENDSA</sequence>
<comment type="caution">
    <text evidence="2">The sequence shown here is derived from an EMBL/GenBank/DDBJ whole genome shotgun (WGS) entry which is preliminary data.</text>
</comment>
<gene>
    <name evidence="2" type="ORF">PCOR1329_LOCUS1027</name>
</gene>
<evidence type="ECO:0000313" key="3">
    <source>
        <dbReference type="Proteomes" id="UP001189429"/>
    </source>
</evidence>
<dbReference type="Proteomes" id="UP001189429">
    <property type="component" value="Unassembled WGS sequence"/>
</dbReference>
<proteinExistence type="predicted"/>
<name>A0ABN9PE33_9DINO</name>
<reference evidence="2" key="1">
    <citation type="submission" date="2023-10" db="EMBL/GenBank/DDBJ databases">
        <authorList>
            <person name="Chen Y."/>
            <person name="Shah S."/>
            <person name="Dougan E. K."/>
            <person name="Thang M."/>
            <person name="Chan C."/>
        </authorList>
    </citation>
    <scope>NUCLEOTIDE SEQUENCE [LARGE SCALE GENOMIC DNA]</scope>
</reference>
<evidence type="ECO:0000256" key="1">
    <source>
        <dbReference type="SAM" id="MobiDB-lite"/>
    </source>
</evidence>
<feature type="compositionally biased region" description="Low complexity" evidence="1">
    <location>
        <begin position="57"/>
        <end position="73"/>
    </location>
</feature>
<evidence type="ECO:0000313" key="2">
    <source>
        <dbReference type="EMBL" id="CAK0789470.1"/>
    </source>
</evidence>
<protein>
    <submittedName>
        <fullName evidence="2">Uncharacterized protein</fullName>
    </submittedName>
</protein>
<keyword evidence="3" id="KW-1185">Reference proteome</keyword>
<accession>A0ABN9PE33</accession>
<feature type="region of interest" description="Disordered" evidence="1">
    <location>
        <begin position="55"/>
        <end position="78"/>
    </location>
</feature>
<dbReference type="EMBL" id="CAUYUJ010000241">
    <property type="protein sequence ID" value="CAK0789470.1"/>
    <property type="molecule type" value="Genomic_DNA"/>
</dbReference>
<organism evidence="2 3">
    <name type="scientific">Prorocentrum cordatum</name>
    <dbReference type="NCBI Taxonomy" id="2364126"/>
    <lineage>
        <taxon>Eukaryota</taxon>
        <taxon>Sar</taxon>
        <taxon>Alveolata</taxon>
        <taxon>Dinophyceae</taxon>
        <taxon>Prorocentrales</taxon>
        <taxon>Prorocentraceae</taxon>
        <taxon>Prorocentrum</taxon>
    </lineage>
</organism>